<sequence length="402" mass="45372">MNDATPFSIPVVPEAEPVKSRFKGIFYIHNKWRIRMKRSSHEQLDIVGPEVEEEAAKLRDKLAYKVCGDKADLNFELTEDERAELDSIDEDEFVAAVKWEATKRSFHRGSSRYKGVTYRPETRKWRAQINRDGKVLKLGEYHTEAAAALAYDRAMVERDGPDSLTNAKVFGQALLDEAALEGLAAAKYSRRDRRSAPREPRDKRRPRRSKAQIATVCALEAPLEASLGSFGVASHEALYEVAPAGVPTTLEALLDSSSERRNQLWGQMQKLGAGLADPTTRRAEEVRLQLAGSLAQEAFLQLRLAQLKGRQPQFAVTEEEPFIKEAKRKRGRRGVIDAGIEEGYPGLKLDQSHTVYQAVEHHPPPMMMHYDPQQQHQMMLLHHGTHFGVMPHLPQGLHHPQL</sequence>
<evidence type="ECO:0000256" key="5">
    <source>
        <dbReference type="ARBA" id="ARBA00023242"/>
    </source>
</evidence>
<dbReference type="InterPro" id="IPR016177">
    <property type="entry name" value="DNA-bd_dom_sf"/>
</dbReference>
<protein>
    <recommendedName>
        <fullName evidence="7">AP2/ERF domain-containing protein</fullName>
    </recommendedName>
</protein>
<dbReference type="GO" id="GO:0005634">
    <property type="term" value="C:nucleus"/>
    <property type="evidence" value="ECO:0007669"/>
    <property type="project" value="UniProtKB-SubCell"/>
</dbReference>
<evidence type="ECO:0000256" key="4">
    <source>
        <dbReference type="ARBA" id="ARBA00023163"/>
    </source>
</evidence>
<dbReference type="PROSITE" id="PS51032">
    <property type="entry name" value="AP2_ERF"/>
    <property type="match status" value="1"/>
</dbReference>
<dbReference type="SUPFAM" id="SSF54171">
    <property type="entry name" value="DNA-binding domain"/>
    <property type="match status" value="1"/>
</dbReference>
<accession>A0A1Y1IAW8</accession>
<dbReference type="OrthoDB" id="568096at2759"/>
<keyword evidence="9" id="KW-1185">Reference proteome</keyword>
<feature type="domain" description="AP2/ERF" evidence="7">
    <location>
        <begin position="112"/>
        <end position="168"/>
    </location>
</feature>
<dbReference type="AlphaFoldDB" id="A0A1Y1IAW8"/>
<proteinExistence type="predicted"/>
<name>A0A1Y1IAW8_KLENI</name>
<evidence type="ECO:0000256" key="3">
    <source>
        <dbReference type="ARBA" id="ARBA00023125"/>
    </source>
</evidence>
<dbReference type="Gene3D" id="3.30.730.10">
    <property type="entry name" value="AP2/ERF domain"/>
    <property type="match status" value="1"/>
</dbReference>
<comment type="subcellular location">
    <subcellularLocation>
        <location evidence="1">Nucleus</location>
    </subcellularLocation>
</comment>
<evidence type="ECO:0000256" key="6">
    <source>
        <dbReference type="SAM" id="MobiDB-lite"/>
    </source>
</evidence>
<evidence type="ECO:0000256" key="2">
    <source>
        <dbReference type="ARBA" id="ARBA00023015"/>
    </source>
</evidence>
<gene>
    <name evidence="8" type="ORF">KFL_002800010</name>
</gene>
<dbReference type="InterPro" id="IPR001471">
    <property type="entry name" value="AP2/ERF_dom"/>
</dbReference>
<reference evidence="8 9" key="1">
    <citation type="journal article" date="2014" name="Nat. Commun.">
        <title>Klebsormidium flaccidum genome reveals primary factors for plant terrestrial adaptation.</title>
        <authorList>
            <person name="Hori K."/>
            <person name="Maruyama F."/>
            <person name="Fujisawa T."/>
            <person name="Togashi T."/>
            <person name="Yamamoto N."/>
            <person name="Seo M."/>
            <person name="Sato S."/>
            <person name="Yamada T."/>
            <person name="Mori H."/>
            <person name="Tajima N."/>
            <person name="Moriyama T."/>
            <person name="Ikeuchi M."/>
            <person name="Watanabe M."/>
            <person name="Wada H."/>
            <person name="Kobayashi K."/>
            <person name="Saito M."/>
            <person name="Masuda T."/>
            <person name="Sasaki-Sekimoto Y."/>
            <person name="Mashiguchi K."/>
            <person name="Awai K."/>
            <person name="Shimojima M."/>
            <person name="Masuda S."/>
            <person name="Iwai M."/>
            <person name="Nobusawa T."/>
            <person name="Narise T."/>
            <person name="Kondo S."/>
            <person name="Saito H."/>
            <person name="Sato R."/>
            <person name="Murakawa M."/>
            <person name="Ihara Y."/>
            <person name="Oshima-Yamada Y."/>
            <person name="Ohtaka K."/>
            <person name="Satoh M."/>
            <person name="Sonobe K."/>
            <person name="Ishii M."/>
            <person name="Ohtani R."/>
            <person name="Kanamori-Sato M."/>
            <person name="Honoki R."/>
            <person name="Miyazaki D."/>
            <person name="Mochizuki H."/>
            <person name="Umetsu J."/>
            <person name="Higashi K."/>
            <person name="Shibata D."/>
            <person name="Kamiya Y."/>
            <person name="Sato N."/>
            <person name="Nakamura Y."/>
            <person name="Tabata S."/>
            <person name="Ida S."/>
            <person name="Kurokawa K."/>
            <person name="Ohta H."/>
        </authorList>
    </citation>
    <scope>NUCLEOTIDE SEQUENCE [LARGE SCALE GENOMIC DNA]</scope>
    <source>
        <strain evidence="8 9">NIES-2285</strain>
    </source>
</reference>
<keyword evidence="5" id="KW-0539">Nucleus</keyword>
<evidence type="ECO:0000313" key="9">
    <source>
        <dbReference type="Proteomes" id="UP000054558"/>
    </source>
</evidence>
<keyword evidence="3" id="KW-0238">DNA-binding</keyword>
<dbReference type="GO" id="GO:0003677">
    <property type="term" value="F:DNA binding"/>
    <property type="evidence" value="ECO:0007669"/>
    <property type="project" value="UniProtKB-KW"/>
</dbReference>
<dbReference type="SMART" id="SM00380">
    <property type="entry name" value="AP2"/>
    <property type="match status" value="1"/>
</dbReference>
<dbReference type="STRING" id="105231.A0A1Y1IAW8"/>
<dbReference type="Pfam" id="PF00847">
    <property type="entry name" value="AP2"/>
    <property type="match status" value="1"/>
</dbReference>
<dbReference type="EMBL" id="DF237229">
    <property type="protein sequence ID" value="GAQ86271.1"/>
    <property type="molecule type" value="Genomic_DNA"/>
</dbReference>
<dbReference type="Proteomes" id="UP000054558">
    <property type="component" value="Unassembled WGS sequence"/>
</dbReference>
<evidence type="ECO:0000256" key="1">
    <source>
        <dbReference type="ARBA" id="ARBA00004123"/>
    </source>
</evidence>
<feature type="region of interest" description="Disordered" evidence="6">
    <location>
        <begin position="186"/>
        <end position="211"/>
    </location>
</feature>
<evidence type="ECO:0000313" key="8">
    <source>
        <dbReference type="EMBL" id="GAQ86271.1"/>
    </source>
</evidence>
<dbReference type="GO" id="GO:0003700">
    <property type="term" value="F:DNA-binding transcription factor activity"/>
    <property type="evidence" value="ECO:0007669"/>
    <property type="project" value="InterPro"/>
</dbReference>
<keyword evidence="4" id="KW-0804">Transcription</keyword>
<dbReference type="PANTHER" id="PTHR32467:SF90">
    <property type="entry name" value="AP2-LIKE ETHYLENE-RESPONSIVE TRANSCRIPTION FACTOR AIL1"/>
    <property type="match status" value="1"/>
</dbReference>
<evidence type="ECO:0000259" key="7">
    <source>
        <dbReference type="PROSITE" id="PS51032"/>
    </source>
</evidence>
<dbReference type="InterPro" id="IPR036955">
    <property type="entry name" value="AP2/ERF_dom_sf"/>
</dbReference>
<dbReference type="PANTHER" id="PTHR32467">
    <property type="entry name" value="AP2-LIKE ETHYLENE-RESPONSIVE TRANSCRIPTION FACTOR"/>
    <property type="match status" value="1"/>
</dbReference>
<keyword evidence="2" id="KW-0805">Transcription regulation</keyword>
<organism evidence="8 9">
    <name type="scientific">Klebsormidium nitens</name>
    <name type="common">Green alga</name>
    <name type="synonym">Ulothrix nitens</name>
    <dbReference type="NCBI Taxonomy" id="105231"/>
    <lineage>
        <taxon>Eukaryota</taxon>
        <taxon>Viridiplantae</taxon>
        <taxon>Streptophyta</taxon>
        <taxon>Klebsormidiophyceae</taxon>
        <taxon>Klebsormidiales</taxon>
        <taxon>Klebsormidiaceae</taxon>
        <taxon>Klebsormidium</taxon>
    </lineage>
</organism>